<dbReference type="GO" id="GO:0008168">
    <property type="term" value="F:methyltransferase activity"/>
    <property type="evidence" value="ECO:0007669"/>
    <property type="project" value="UniProtKB-KW"/>
</dbReference>
<dbReference type="SUPFAM" id="SSF53335">
    <property type="entry name" value="S-adenosyl-L-methionine-dependent methyltransferases"/>
    <property type="match status" value="1"/>
</dbReference>
<dbReference type="Pfam" id="PF01234">
    <property type="entry name" value="NNMT_PNMT_TEMT"/>
    <property type="match status" value="1"/>
</dbReference>
<evidence type="ECO:0000256" key="2">
    <source>
        <dbReference type="ARBA" id="ARBA00022679"/>
    </source>
</evidence>
<sequence length="259" mass="29331">MSLGSPGNPAQLNAEARWDTFDPVAYVRKNYRTVLPVDAEIMAIVRAHFSDHFRTFPGLRVRGIDVGAGANLYPSFMMLPWCDEITLLDRATPNLHYLEQQLDKHDRGWDAFWRELCRDDAYAALPGGPWERLREVARVERGDLCALVDRQEQWQLGTMFFVAEALSSADEKFREGVECFLRSLKPGAPFAAAFMEHSEGYWVGETPFPTCDVSESDIRGSVEQFAEHLVIYRVGEPGEVRPGYTCMILACGFRRRGSS</sequence>
<dbReference type="GO" id="GO:0032259">
    <property type="term" value="P:methylation"/>
    <property type="evidence" value="ECO:0007669"/>
    <property type="project" value="UniProtKB-KW"/>
</dbReference>
<evidence type="ECO:0000313" key="4">
    <source>
        <dbReference type="EMBL" id="MBL1109774.1"/>
    </source>
</evidence>
<name>A0ABS1PBN1_9ACTN</name>
<gene>
    <name evidence="4" type="ORF">JK361_35275</name>
</gene>
<comment type="caution">
    <text evidence="4">The sequence shown here is derived from an EMBL/GenBank/DDBJ whole genome shotgun (WGS) entry which is preliminary data.</text>
</comment>
<evidence type="ECO:0000256" key="1">
    <source>
        <dbReference type="ARBA" id="ARBA00022603"/>
    </source>
</evidence>
<keyword evidence="2" id="KW-0808">Transferase</keyword>
<dbReference type="NCBIfam" id="NF040568">
    <property type="entry name" value="SCO2525_fam"/>
    <property type="match status" value="1"/>
</dbReference>
<keyword evidence="1 4" id="KW-0489">Methyltransferase</keyword>
<accession>A0ABS1PBN1</accession>
<dbReference type="InterPro" id="IPR029063">
    <property type="entry name" value="SAM-dependent_MTases_sf"/>
</dbReference>
<dbReference type="PANTHER" id="PTHR10867">
    <property type="entry name" value="NNMT/PNMT/TEMT FAMILY MEMBER"/>
    <property type="match status" value="1"/>
</dbReference>
<dbReference type="PANTHER" id="PTHR10867:SF17">
    <property type="entry name" value="NICOTINAMIDE N-METHYLTRANSFERASE"/>
    <property type="match status" value="1"/>
</dbReference>
<reference evidence="4 5" key="1">
    <citation type="submission" date="2021-01" db="EMBL/GenBank/DDBJ databases">
        <title>WGS of actinomycetes isolated from Thailand.</title>
        <authorList>
            <person name="Thawai C."/>
        </authorList>
    </citation>
    <scope>NUCLEOTIDE SEQUENCE [LARGE SCALE GENOMIC DNA]</scope>
    <source>
        <strain evidence="4 5">CH5-8</strain>
    </source>
</reference>
<dbReference type="PROSITE" id="PS51681">
    <property type="entry name" value="SAM_MT_NNMT_PNMT_TEMT"/>
    <property type="match status" value="1"/>
</dbReference>
<proteinExistence type="predicted"/>
<evidence type="ECO:0000256" key="3">
    <source>
        <dbReference type="ARBA" id="ARBA00022691"/>
    </source>
</evidence>
<dbReference type="Proteomes" id="UP000621386">
    <property type="component" value="Unassembled WGS sequence"/>
</dbReference>
<keyword evidence="5" id="KW-1185">Reference proteome</keyword>
<keyword evidence="3" id="KW-0949">S-adenosyl-L-methionine</keyword>
<organism evidence="4 5">
    <name type="scientific">Streptomyces musisoli</name>
    <dbReference type="NCBI Taxonomy" id="2802280"/>
    <lineage>
        <taxon>Bacteria</taxon>
        <taxon>Bacillati</taxon>
        <taxon>Actinomycetota</taxon>
        <taxon>Actinomycetes</taxon>
        <taxon>Kitasatosporales</taxon>
        <taxon>Streptomycetaceae</taxon>
        <taxon>Streptomyces</taxon>
    </lineage>
</organism>
<dbReference type="Gene3D" id="3.40.50.150">
    <property type="entry name" value="Vaccinia Virus protein VP39"/>
    <property type="match status" value="1"/>
</dbReference>
<protein>
    <submittedName>
        <fullName evidence="4">Methyltransferase</fullName>
    </submittedName>
</protein>
<dbReference type="EMBL" id="JAERRH010000023">
    <property type="protein sequence ID" value="MBL1109774.1"/>
    <property type="molecule type" value="Genomic_DNA"/>
</dbReference>
<evidence type="ECO:0000313" key="5">
    <source>
        <dbReference type="Proteomes" id="UP000621386"/>
    </source>
</evidence>
<dbReference type="InterPro" id="IPR000940">
    <property type="entry name" value="NNMT_TEMT_trans"/>
</dbReference>
<dbReference type="RefSeq" id="WP_201826247.1">
    <property type="nucleotide sequence ID" value="NZ_JAERRH010000023.1"/>
</dbReference>